<accession>A0A7S0B922</accession>
<gene>
    <name evidence="4" type="ORF">PBAH0796_LOCUS30794</name>
</gene>
<dbReference type="Pfam" id="PF00069">
    <property type="entry name" value="Pkinase"/>
    <property type="match status" value="1"/>
</dbReference>
<dbReference type="Gene3D" id="1.10.510.10">
    <property type="entry name" value="Transferase(Phosphotransferase) domain 1"/>
    <property type="match status" value="1"/>
</dbReference>
<dbReference type="InterPro" id="IPR000719">
    <property type="entry name" value="Prot_kinase_dom"/>
</dbReference>
<dbReference type="PROSITE" id="PS50011">
    <property type="entry name" value="PROTEIN_KINASE_DOM"/>
    <property type="match status" value="1"/>
</dbReference>
<proteinExistence type="predicted"/>
<dbReference type="PANTHER" id="PTHR24346:SF30">
    <property type="entry name" value="MATERNAL EMBRYONIC LEUCINE ZIPPER KINASE"/>
    <property type="match status" value="1"/>
</dbReference>
<dbReference type="EMBL" id="HBEG01050543">
    <property type="protein sequence ID" value="CAD8387106.1"/>
    <property type="molecule type" value="Transcribed_RNA"/>
</dbReference>
<feature type="domain" description="Protein kinase" evidence="3">
    <location>
        <begin position="115"/>
        <end position="434"/>
    </location>
</feature>
<keyword evidence="1" id="KW-0547">Nucleotide-binding</keyword>
<evidence type="ECO:0000256" key="1">
    <source>
        <dbReference type="ARBA" id="ARBA00022741"/>
    </source>
</evidence>
<dbReference type="InterPro" id="IPR011009">
    <property type="entry name" value="Kinase-like_dom_sf"/>
</dbReference>
<sequence>MGSRSRWELPLLWRNMGRSHSKVVPVSRNDEDTGSKTVCKVGSWSTAATKDTPRAITKDTLTGTSKDTSRTASKDSSWMASDRIFCDTPNSLAMQQGHTDQLTSLELNQCMEDLGFGVTKWPVGGFAFVRPLQEAPRSEGRVDEMHMLMAAPGVQEAAPQSVAVKTVKRSWMRSAPDRFAEMYPDENERPWFDVAIVSELRKRSFPYVCDLHGIFSDDRSMYIVTSLATEGDLFSWSFRLPKPGVEREARIQPIAAQVCVGMQWLHNLGVAHRDISVENILLTRSRSGHLQVKLIDFGMAIVSQKSSGSQWGKASYKAPEMHILRTYDAFLADAFSVGVVLYALAAMQYPWKKTIPDRDHHFSHAKKHGIRSFLSFMKVSLGCDEPRAAADLFSGELMQVLEGLLQTDPAARLTLGEACYGEQEHSSALTLPWLSRAMSPR</sequence>
<keyword evidence="2" id="KW-0067">ATP-binding</keyword>
<dbReference type="GO" id="GO:0005737">
    <property type="term" value="C:cytoplasm"/>
    <property type="evidence" value="ECO:0007669"/>
    <property type="project" value="TreeGrafter"/>
</dbReference>
<dbReference type="GO" id="GO:0004674">
    <property type="term" value="F:protein serine/threonine kinase activity"/>
    <property type="evidence" value="ECO:0007669"/>
    <property type="project" value="TreeGrafter"/>
</dbReference>
<dbReference type="GO" id="GO:0005524">
    <property type="term" value="F:ATP binding"/>
    <property type="evidence" value="ECO:0007669"/>
    <property type="project" value="UniProtKB-KW"/>
</dbReference>
<reference evidence="4" key="1">
    <citation type="submission" date="2021-01" db="EMBL/GenBank/DDBJ databases">
        <authorList>
            <person name="Corre E."/>
            <person name="Pelletier E."/>
            <person name="Niang G."/>
            <person name="Scheremetjew M."/>
            <person name="Finn R."/>
            <person name="Kale V."/>
            <person name="Holt S."/>
            <person name="Cochrane G."/>
            <person name="Meng A."/>
            <person name="Brown T."/>
            <person name="Cohen L."/>
        </authorList>
    </citation>
    <scope>NUCLEOTIDE SEQUENCE</scope>
    <source>
        <strain evidence="4">Pbaha01</strain>
    </source>
</reference>
<dbReference type="AlphaFoldDB" id="A0A7S0B922"/>
<evidence type="ECO:0000313" key="4">
    <source>
        <dbReference type="EMBL" id="CAD8387106.1"/>
    </source>
</evidence>
<evidence type="ECO:0000256" key="2">
    <source>
        <dbReference type="ARBA" id="ARBA00022840"/>
    </source>
</evidence>
<dbReference type="GO" id="GO:0035556">
    <property type="term" value="P:intracellular signal transduction"/>
    <property type="evidence" value="ECO:0007669"/>
    <property type="project" value="TreeGrafter"/>
</dbReference>
<organism evidence="4">
    <name type="scientific">Pyrodinium bahamense</name>
    <dbReference type="NCBI Taxonomy" id="73915"/>
    <lineage>
        <taxon>Eukaryota</taxon>
        <taxon>Sar</taxon>
        <taxon>Alveolata</taxon>
        <taxon>Dinophyceae</taxon>
        <taxon>Gonyaulacales</taxon>
        <taxon>Pyrocystaceae</taxon>
        <taxon>Pyrodinium</taxon>
    </lineage>
</organism>
<name>A0A7S0B922_9DINO</name>
<dbReference type="SUPFAM" id="SSF56112">
    <property type="entry name" value="Protein kinase-like (PK-like)"/>
    <property type="match status" value="1"/>
</dbReference>
<evidence type="ECO:0000259" key="3">
    <source>
        <dbReference type="PROSITE" id="PS50011"/>
    </source>
</evidence>
<protein>
    <recommendedName>
        <fullName evidence="3">Protein kinase domain-containing protein</fullName>
    </recommendedName>
</protein>
<dbReference type="PANTHER" id="PTHR24346">
    <property type="entry name" value="MAP/MICROTUBULE AFFINITY-REGULATING KINASE"/>
    <property type="match status" value="1"/>
</dbReference>